<dbReference type="Proteomes" id="UP000321798">
    <property type="component" value="Unassembled WGS sequence"/>
</dbReference>
<accession>A0A512PCI8</accession>
<reference evidence="1 2" key="1">
    <citation type="submission" date="2019-07" db="EMBL/GenBank/DDBJ databases">
        <title>Whole genome shotgun sequence of Cellulomonas soli NBRC 109434.</title>
        <authorList>
            <person name="Hosoyama A."/>
            <person name="Uohara A."/>
            <person name="Ohji S."/>
            <person name="Ichikawa N."/>
        </authorList>
    </citation>
    <scope>NUCLEOTIDE SEQUENCE [LARGE SCALE GENOMIC DNA]</scope>
    <source>
        <strain evidence="1 2">NBRC 109434</strain>
    </source>
</reference>
<dbReference type="EMBL" id="BKAL01000005">
    <property type="protein sequence ID" value="GEP68925.1"/>
    <property type="molecule type" value="Genomic_DNA"/>
</dbReference>
<evidence type="ECO:0000313" key="1">
    <source>
        <dbReference type="EMBL" id="GEP68925.1"/>
    </source>
</evidence>
<name>A0A512PCI8_9CELL</name>
<gene>
    <name evidence="1" type="ORF">CSO01_16400</name>
</gene>
<sequence>MTDVLAVPFERRFNGWAPGVQELNEPTTLTGPSRVAAGRENVNVQVADLVELDLFSTAASLDSTQAHGSGRVQGRVSVFRDGTDAMTGM</sequence>
<protein>
    <submittedName>
        <fullName evidence="1">Uncharacterized protein</fullName>
    </submittedName>
</protein>
<proteinExistence type="predicted"/>
<dbReference type="AlphaFoldDB" id="A0A512PCI8"/>
<organism evidence="1 2">
    <name type="scientific">Cellulomonas soli</name>
    <dbReference type="NCBI Taxonomy" id="931535"/>
    <lineage>
        <taxon>Bacteria</taxon>
        <taxon>Bacillati</taxon>
        <taxon>Actinomycetota</taxon>
        <taxon>Actinomycetes</taxon>
        <taxon>Micrococcales</taxon>
        <taxon>Cellulomonadaceae</taxon>
        <taxon>Cellulomonas</taxon>
    </lineage>
</organism>
<comment type="caution">
    <text evidence="1">The sequence shown here is derived from an EMBL/GenBank/DDBJ whole genome shotgun (WGS) entry which is preliminary data.</text>
</comment>
<keyword evidence="2" id="KW-1185">Reference proteome</keyword>
<evidence type="ECO:0000313" key="2">
    <source>
        <dbReference type="Proteomes" id="UP000321798"/>
    </source>
</evidence>